<keyword evidence="8" id="KW-0966">Cell projection</keyword>
<name>A0ABT7E737_9FIRM</name>
<evidence type="ECO:0000256" key="5">
    <source>
        <dbReference type="ARBA" id="ARBA00023015"/>
    </source>
</evidence>
<evidence type="ECO:0000313" key="9">
    <source>
        <dbReference type="Proteomes" id="UP001301012"/>
    </source>
</evidence>
<keyword evidence="5" id="KW-0805">Transcription regulation</keyword>
<feature type="domain" description="Anti-sigma-28 factor FlgM C-terminal" evidence="7">
    <location>
        <begin position="31"/>
        <end position="82"/>
    </location>
</feature>
<sequence>MNITSVNFRGIENMYKNNKVQAKPVNNKIVDSVEISELGKQLNKLNTNKEDVSIDKINEIKTKIENGTYKVDSKSLAKKIIESMRGDK</sequence>
<keyword evidence="4" id="KW-1005">Bacterial flagellum biogenesis</keyword>
<protein>
    <recommendedName>
        <fullName evidence="2">Negative regulator of flagellin synthesis</fullName>
    </recommendedName>
</protein>
<keyword evidence="3" id="KW-0678">Repressor</keyword>
<gene>
    <name evidence="8" type="primary">flgM</name>
    <name evidence="8" type="ORF">QOZ84_04025</name>
</gene>
<dbReference type="RefSeq" id="WP_284131671.1">
    <property type="nucleotide sequence ID" value="NZ_JASKYM010000001.1"/>
</dbReference>
<keyword evidence="9" id="KW-1185">Reference proteome</keyword>
<reference evidence="8 9" key="1">
    <citation type="submission" date="2023-05" db="EMBL/GenBank/DDBJ databases">
        <title>Rombocin, a short stable natural nisin variant, displays selective antimicrobial activity against Listeria monocytogenes and employs dual mode of action to kill target bacterial strains.</title>
        <authorList>
            <person name="Wambui J."/>
            <person name="Stephan R."/>
            <person name="Kuipers O.P."/>
        </authorList>
    </citation>
    <scope>NUCLEOTIDE SEQUENCE [LARGE SCALE GENOMIC DNA]</scope>
    <source>
        <strain evidence="8 9">RC002</strain>
    </source>
</reference>
<dbReference type="EMBL" id="JASKYM010000001">
    <property type="protein sequence ID" value="MDK2562707.1"/>
    <property type="molecule type" value="Genomic_DNA"/>
</dbReference>
<evidence type="ECO:0000256" key="3">
    <source>
        <dbReference type="ARBA" id="ARBA00022491"/>
    </source>
</evidence>
<dbReference type="InterPro" id="IPR035890">
    <property type="entry name" value="Anti-sigma-28_factor_FlgM_sf"/>
</dbReference>
<dbReference type="Pfam" id="PF04316">
    <property type="entry name" value="FlgM"/>
    <property type="match status" value="1"/>
</dbReference>
<evidence type="ECO:0000256" key="1">
    <source>
        <dbReference type="ARBA" id="ARBA00005322"/>
    </source>
</evidence>
<keyword evidence="6" id="KW-0804">Transcription</keyword>
<evidence type="ECO:0000256" key="2">
    <source>
        <dbReference type="ARBA" id="ARBA00017823"/>
    </source>
</evidence>
<dbReference type="InterPro" id="IPR031316">
    <property type="entry name" value="FlgM_C"/>
</dbReference>
<organism evidence="8 9">
    <name type="scientific">Romboutsia sedimentorum</name>
    <dbReference type="NCBI Taxonomy" id="1368474"/>
    <lineage>
        <taxon>Bacteria</taxon>
        <taxon>Bacillati</taxon>
        <taxon>Bacillota</taxon>
        <taxon>Clostridia</taxon>
        <taxon>Peptostreptococcales</taxon>
        <taxon>Peptostreptococcaceae</taxon>
        <taxon>Romboutsia</taxon>
    </lineage>
</organism>
<proteinExistence type="inferred from homology"/>
<evidence type="ECO:0000256" key="4">
    <source>
        <dbReference type="ARBA" id="ARBA00022795"/>
    </source>
</evidence>
<keyword evidence="8" id="KW-0969">Cilium</keyword>
<dbReference type="SUPFAM" id="SSF101498">
    <property type="entry name" value="Anti-sigma factor FlgM"/>
    <property type="match status" value="1"/>
</dbReference>
<comment type="similarity">
    <text evidence="1">Belongs to the FlgM family.</text>
</comment>
<dbReference type="NCBIfam" id="TIGR03824">
    <property type="entry name" value="FlgM_jcvi"/>
    <property type="match status" value="1"/>
</dbReference>
<dbReference type="Proteomes" id="UP001301012">
    <property type="component" value="Unassembled WGS sequence"/>
</dbReference>
<dbReference type="InterPro" id="IPR007412">
    <property type="entry name" value="FlgM"/>
</dbReference>
<comment type="caution">
    <text evidence="8">The sequence shown here is derived from an EMBL/GenBank/DDBJ whole genome shotgun (WGS) entry which is preliminary data.</text>
</comment>
<evidence type="ECO:0000256" key="6">
    <source>
        <dbReference type="ARBA" id="ARBA00023163"/>
    </source>
</evidence>
<evidence type="ECO:0000259" key="7">
    <source>
        <dbReference type="Pfam" id="PF04316"/>
    </source>
</evidence>
<evidence type="ECO:0000313" key="8">
    <source>
        <dbReference type="EMBL" id="MDK2562707.1"/>
    </source>
</evidence>
<keyword evidence="8" id="KW-0282">Flagellum</keyword>
<accession>A0ABT7E737</accession>